<dbReference type="Gene3D" id="1.20.120.450">
    <property type="entry name" value="dinb family like domain"/>
    <property type="match status" value="1"/>
</dbReference>
<accession>A0A1F4UXJ1</accession>
<gene>
    <name evidence="1" type="ORF">A2W32_04970</name>
</gene>
<evidence type="ECO:0000313" key="2">
    <source>
        <dbReference type="Proteomes" id="UP000177371"/>
    </source>
</evidence>
<evidence type="ECO:0000313" key="1">
    <source>
        <dbReference type="EMBL" id="OGC49659.1"/>
    </source>
</evidence>
<dbReference type="Proteomes" id="UP000177371">
    <property type="component" value="Unassembled WGS sequence"/>
</dbReference>
<dbReference type="EMBL" id="MEUT01000046">
    <property type="protein sequence ID" value="OGC49659.1"/>
    <property type="molecule type" value="Genomic_DNA"/>
</dbReference>
<sequence length="158" mass="18483">MSIFSDKLEEFKQVKYEVKSLIDLFPPSKREEVLFDKWTLKDVIAHLSHWMEDDLHALNNLAHGKKSYWYPDIEKFNKEGVEKRKKLSWTLVCDEFVSLISNLEAAYTNLPIELQESDMWENHEGTPLRSLIVDIEHWSEEHVPSLTKALEKLGIGAN</sequence>
<dbReference type="InterPro" id="IPR034660">
    <property type="entry name" value="DinB/YfiT-like"/>
</dbReference>
<proteinExistence type="predicted"/>
<name>A0A1F4UXJ1_UNCKA</name>
<organism evidence="1 2">
    <name type="scientific">candidate division WWE3 bacterium RBG_16_37_10</name>
    <dbReference type="NCBI Taxonomy" id="1802610"/>
    <lineage>
        <taxon>Bacteria</taxon>
        <taxon>Katanobacteria</taxon>
    </lineage>
</organism>
<dbReference type="AlphaFoldDB" id="A0A1F4UXJ1"/>
<protein>
    <recommendedName>
        <fullName evidence="3">DinB-like domain-containing protein</fullName>
    </recommendedName>
</protein>
<comment type="caution">
    <text evidence="1">The sequence shown here is derived from an EMBL/GenBank/DDBJ whole genome shotgun (WGS) entry which is preliminary data.</text>
</comment>
<dbReference type="STRING" id="1802610.A2W32_04970"/>
<reference evidence="1 2" key="1">
    <citation type="journal article" date="2016" name="Nat. Commun.">
        <title>Thousands of microbial genomes shed light on interconnected biogeochemical processes in an aquifer system.</title>
        <authorList>
            <person name="Anantharaman K."/>
            <person name="Brown C.T."/>
            <person name="Hug L.A."/>
            <person name="Sharon I."/>
            <person name="Castelle C.J."/>
            <person name="Probst A.J."/>
            <person name="Thomas B.C."/>
            <person name="Singh A."/>
            <person name="Wilkins M.J."/>
            <person name="Karaoz U."/>
            <person name="Brodie E.L."/>
            <person name="Williams K.H."/>
            <person name="Hubbard S.S."/>
            <person name="Banfield J.F."/>
        </authorList>
    </citation>
    <scope>NUCLEOTIDE SEQUENCE [LARGE SCALE GENOMIC DNA]</scope>
</reference>
<evidence type="ECO:0008006" key="3">
    <source>
        <dbReference type="Google" id="ProtNLM"/>
    </source>
</evidence>